<evidence type="ECO:0000256" key="5">
    <source>
        <dbReference type="ARBA" id="ARBA00023242"/>
    </source>
</evidence>
<dbReference type="InterPro" id="IPR039127">
    <property type="entry name" value="Trm112"/>
</dbReference>
<dbReference type="EMBL" id="CAAKMV010000139">
    <property type="protein sequence ID" value="VIO59351.1"/>
    <property type="molecule type" value="Genomic_DNA"/>
</dbReference>
<dbReference type="Pfam" id="PF03966">
    <property type="entry name" value="Trm112p"/>
    <property type="match status" value="1"/>
</dbReference>
<evidence type="ECO:0000256" key="2">
    <source>
        <dbReference type="ARBA" id="ARBA00004496"/>
    </source>
</evidence>
<comment type="subcellular location">
    <subcellularLocation>
        <location evidence="2">Cytoplasm</location>
    </subcellularLocation>
    <subcellularLocation>
        <location evidence="1">Nucleus</location>
    </subcellularLocation>
</comment>
<evidence type="ECO:0000256" key="1">
    <source>
        <dbReference type="ARBA" id="ARBA00004123"/>
    </source>
</evidence>
<dbReference type="GO" id="GO:0046982">
    <property type="term" value="F:protein heterodimerization activity"/>
    <property type="evidence" value="ECO:0007669"/>
    <property type="project" value="InterPro"/>
</dbReference>
<organism evidence="8 10">
    <name type="scientific">Gibberella zeae</name>
    <name type="common">Wheat head blight fungus</name>
    <name type="synonym">Fusarium graminearum</name>
    <dbReference type="NCBI Taxonomy" id="5518"/>
    <lineage>
        <taxon>Eukaryota</taxon>
        <taxon>Fungi</taxon>
        <taxon>Dikarya</taxon>
        <taxon>Ascomycota</taxon>
        <taxon>Pezizomycotina</taxon>
        <taxon>Sordariomycetes</taxon>
        <taxon>Hypocreomycetidae</taxon>
        <taxon>Hypocreales</taxon>
        <taxon>Nectriaceae</taxon>
        <taxon>Fusarium</taxon>
    </lineage>
</organism>
<evidence type="ECO:0000256" key="4">
    <source>
        <dbReference type="ARBA" id="ARBA00022490"/>
    </source>
</evidence>
<dbReference type="Proteomes" id="UP000746612">
    <property type="component" value="Unassembled WGS sequence"/>
</dbReference>
<dbReference type="Gene3D" id="2.20.25.10">
    <property type="match status" value="1"/>
</dbReference>
<dbReference type="GO" id="GO:0030488">
    <property type="term" value="P:tRNA methylation"/>
    <property type="evidence" value="ECO:0007669"/>
    <property type="project" value="TreeGrafter"/>
</dbReference>
<dbReference type="InterPro" id="IPR005651">
    <property type="entry name" value="Trm112-like"/>
</dbReference>
<name>A0A4U9F5F1_GIBZA</name>
<reference evidence="8" key="2">
    <citation type="submission" date="2021-03" db="EMBL/GenBank/DDBJ databases">
        <authorList>
            <person name="Alouane T."/>
            <person name="Langin T."/>
            <person name="Bonhomme L."/>
        </authorList>
    </citation>
    <scope>NUCLEOTIDE SEQUENCE</scope>
    <source>
        <strain evidence="8">MDC_Fg202</strain>
    </source>
</reference>
<evidence type="ECO:0000313" key="8">
    <source>
        <dbReference type="EMBL" id="CAG1991951.1"/>
    </source>
</evidence>
<dbReference type="GO" id="GO:0070476">
    <property type="term" value="P:rRNA (guanine-N7)-methylation"/>
    <property type="evidence" value="ECO:0007669"/>
    <property type="project" value="TreeGrafter"/>
</dbReference>
<dbReference type="GO" id="GO:0005737">
    <property type="term" value="C:cytoplasm"/>
    <property type="evidence" value="ECO:0007669"/>
    <property type="project" value="UniProtKB-SubCell"/>
</dbReference>
<dbReference type="EMBL" id="CAJPIJ010000149">
    <property type="protein sequence ID" value="CAG1991951.1"/>
    <property type="molecule type" value="Genomic_DNA"/>
</dbReference>
<dbReference type="PANTHER" id="PTHR12773:SF0">
    <property type="entry name" value="MULTIFUNCTIONAL METHYLTRANSFERASE SUBUNIT TRM112-LIKE PROTEIN"/>
    <property type="match status" value="1"/>
</dbReference>
<protein>
    <recommendedName>
        <fullName evidence="6">Multifunctional methyltransferase subunit trm112</fullName>
    </recommendedName>
    <alternativeName>
        <fullName evidence="7">eRF1 methyltransferase subunit trm112</fullName>
    </alternativeName>
</protein>
<evidence type="ECO:0000256" key="7">
    <source>
        <dbReference type="ARBA" id="ARBA00083044"/>
    </source>
</evidence>
<gene>
    <name evidence="9" type="ORF">FUG_LOCUS343190</name>
    <name evidence="8" type="ORF">MDCFG202_LOCUS342105</name>
</gene>
<evidence type="ECO:0000256" key="3">
    <source>
        <dbReference type="ARBA" id="ARBA00007980"/>
    </source>
</evidence>
<reference evidence="9" key="1">
    <citation type="submission" date="2019-04" db="EMBL/GenBank/DDBJ databases">
        <authorList>
            <person name="Melise S."/>
            <person name="Noan J."/>
            <person name="Okalmin O."/>
        </authorList>
    </citation>
    <scope>NUCLEOTIDE SEQUENCE</scope>
    <source>
        <strain evidence="9">FN9</strain>
    </source>
</reference>
<proteinExistence type="inferred from homology"/>
<evidence type="ECO:0000256" key="6">
    <source>
        <dbReference type="ARBA" id="ARBA00069342"/>
    </source>
</evidence>
<comment type="similarity">
    <text evidence="3">Belongs to the TRM112 family.</text>
</comment>
<dbReference type="GO" id="GO:0005634">
    <property type="term" value="C:nucleus"/>
    <property type="evidence" value="ECO:0007669"/>
    <property type="project" value="UniProtKB-SubCell"/>
</dbReference>
<dbReference type="AlphaFoldDB" id="A0A4U9F5F1"/>
<accession>A0A4U9F5F1</accession>
<dbReference type="PANTHER" id="PTHR12773">
    <property type="entry name" value="UPF0315 PROTEIN-RELATED"/>
    <property type="match status" value="1"/>
</dbReference>
<evidence type="ECO:0000313" key="10">
    <source>
        <dbReference type="Proteomes" id="UP000746612"/>
    </source>
</evidence>
<keyword evidence="4" id="KW-0963">Cytoplasm</keyword>
<evidence type="ECO:0000313" key="9">
    <source>
        <dbReference type="EMBL" id="VIO59351.1"/>
    </source>
</evidence>
<dbReference type="FunFam" id="2.20.25.10:FF:000021">
    <property type="entry name" value="Multifunctional methyltransferase subunit trm112"/>
    <property type="match status" value="1"/>
</dbReference>
<keyword evidence="5" id="KW-0539">Nucleus</keyword>
<sequence>MQYLTIQTQILTPVTWGWWLTTKRLPRHRRKKKLCKFKTTTNKASDILYGSSPFTRYHLLQDDKMKVLSLNFLTCAAKACKSSKDSYPLHPKDAELVQDDIELNPDMIINVLPRLDWEALRTTASELGFPQLPEQAPTAVELKGDDKTLRDLHHLLLETQMSEGKLVCGSCGHEYAVKEGIANFLLPSHLV</sequence>